<dbReference type="PROSITE" id="PS01045">
    <property type="entry name" value="SQUALEN_PHYTOEN_SYN_2"/>
    <property type="match status" value="1"/>
</dbReference>
<dbReference type="InterPro" id="IPR002060">
    <property type="entry name" value="Squ/phyt_synthse"/>
</dbReference>
<dbReference type="RefSeq" id="WP_007911608.1">
    <property type="nucleotide sequence ID" value="NZ_ADVG01000002.1"/>
</dbReference>
<dbReference type="GO" id="GO:0016117">
    <property type="term" value="P:carotenoid biosynthetic process"/>
    <property type="evidence" value="ECO:0007669"/>
    <property type="project" value="UniProtKB-ARBA"/>
</dbReference>
<keyword evidence="2 3" id="KW-0808">Transferase</keyword>
<dbReference type="SUPFAM" id="SSF48576">
    <property type="entry name" value="Terpenoid synthases"/>
    <property type="match status" value="1"/>
</dbReference>
<dbReference type="Pfam" id="PF00494">
    <property type="entry name" value="SQS_PSY"/>
    <property type="match status" value="1"/>
</dbReference>
<dbReference type="STRING" id="485913.Krac_8230"/>
<dbReference type="EC" id="2.5.1.32" evidence="3"/>
<gene>
    <name evidence="3" type="ORF">Krac_8230</name>
</gene>
<organism evidence="3 4">
    <name type="scientific">Ktedonobacter racemifer DSM 44963</name>
    <dbReference type="NCBI Taxonomy" id="485913"/>
    <lineage>
        <taxon>Bacteria</taxon>
        <taxon>Bacillati</taxon>
        <taxon>Chloroflexota</taxon>
        <taxon>Ktedonobacteria</taxon>
        <taxon>Ktedonobacterales</taxon>
        <taxon>Ktedonobacteraceae</taxon>
        <taxon>Ktedonobacter</taxon>
    </lineage>
</organism>
<dbReference type="CDD" id="cd00683">
    <property type="entry name" value="Trans_IPPS_HH"/>
    <property type="match status" value="1"/>
</dbReference>
<dbReference type="PANTHER" id="PTHR31480">
    <property type="entry name" value="BIFUNCTIONAL LYCOPENE CYCLASE/PHYTOENE SYNTHASE"/>
    <property type="match status" value="1"/>
</dbReference>
<dbReference type="InterPro" id="IPR019845">
    <property type="entry name" value="Squalene/phytoene_synthase_CS"/>
</dbReference>
<evidence type="ECO:0000313" key="4">
    <source>
        <dbReference type="Proteomes" id="UP000004508"/>
    </source>
</evidence>
<dbReference type="SFLD" id="SFLDS00005">
    <property type="entry name" value="Isoprenoid_Synthase_Type_I"/>
    <property type="match status" value="1"/>
</dbReference>
<proteinExistence type="predicted"/>
<dbReference type="AlphaFoldDB" id="D6TMB2"/>
<evidence type="ECO:0000256" key="2">
    <source>
        <dbReference type="ARBA" id="ARBA00022679"/>
    </source>
</evidence>
<dbReference type="EMBL" id="ADVG01000002">
    <property type="protein sequence ID" value="EFH86912.1"/>
    <property type="molecule type" value="Genomic_DNA"/>
</dbReference>
<dbReference type="InterPro" id="IPR033904">
    <property type="entry name" value="Trans_IPPS_HH"/>
</dbReference>
<evidence type="ECO:0000313" key="3">
    <source>
        <dbReference type="EMBL" id="EFH86912.1"/>
    </source>
</evidence>
<dbReference type="eggNOG" id="COG1562">
    <property type="taxonomic scope" value="Bacteria"/>
</dbReference>
<name>D6TMB2_KTERA</name>
<protein>
    <submittedName>
        <fullName evidence="3">Phytoene synthase</fullName>
        <ecNumber evidence="3">2.5.1.32</ecNumber>
    </submittedName>
</protein>
<dbReference type="OrthoDB" id="9787280at2"/>
<comment type="caution">
    <text evidence="3">The sequence shown here is derived from an EMBL/GenBank/DDBJ whole genome shotgun (WGS) entry which is preliminary data.</text>
</comment>
<comment type="pathway">
    <text evidence="1">Carotenoid biosynthesis.</text>
</comment>
<dbReference type="Proteomes" id="UP000004508">
    <property type="component" value="Unassembled WGS sequence"/>
</dbReference>
<dbReference type="SFLD" id="SFLDG01212">
    <property type="entry name" value="Phytoene_synthase_like"/>
    <property type="match status" value="1"/>
</dbReference>
<dbReference type="Gene3D" id="1.10.600.10">
    <property type="entry name" value="Farnesyl Diphosphate Synthase"/>
    <property type="match status" value="1"/>
</dbReference>
<dbReference type="InParanoid" id="D6TMB2"/>
<dbReference type="InterPro" id="IPR008949">
    <property type="entry name" value="Isoprenoid_synthase_dom_sf"/>
</dbReference>
<dbReference type="InterPro" id="IPR044843">
    <property type="entry name" value="Trans_IPPS_bact-type"/>
</dbReference>
<sequence>MRQSSVTDPYEYCRKITQRASKTFYWGSSFLPQPKRKAIWAVYAFCRMVDDIVDEAVEAEETREPRTAHLYGVKDPRCELDYWHQSLQHVYNGEGSGDSPIMQAWEDMLQTYAVPIKPALELLDGVAMDLSNRRYQSFAELELYCYRVAGTVGLLTSPIFGYNDERALTYAVELGIALQLTNILRDVGEDLRRNRIYLPLEEMERFRYSEEDLQQGVINDAFRELIHFQMARAEEYYIRGQQGIGLLHPDCQLSVKLSGVLYQRILERIRSNDYNVFTKRASVPLQTKLVAASACWVMQHVGSRYMVMYCK</sequence>
<evidence type="ECO:0000256" key="1">
    <source>
        <dbReference type="ARBA" id="ARBA00004829"/>
    </source>
</evidence>
<keyword evidence="4" id="KW-1185">Reference proteome</keyword>
<dbReference type="SFLD" id="SFLDG01018">
    <property type="entry name" value="Squalene/Phytoene_Synthase_Lik"/>
    <property type="match status" value="1"/>
</dbReference>
<accession>D6TMB2</accession>
<reference evidence="3 4" key="1">
    <citation type="journal article" date="2011" name="Stand. Genomic Sci.">
        <title>Non-contiguous finished genome sequence and contextual data of the filamentous soil bacterium Ktedonobacter racemifer type strain (SOSP1-21).</title>
        <authorList>
            <person name="Chang Y.J."/>
            <person name="Land M."/>
            <person name="Hauser L."/>
            <person name="Chertkov O."/>
            <person name="Del Rio T.G."/>
            <person name="Nolan M."/>
            <person name="Copeland A."/>
            <person name="Tice H."/>
            <person name="Cheng J.F."/>
            <person name="Lucas S."/>
            <person name="Han C."/>
            <person name="Goodwin L."/>
            <person name="Pitluck S."/>
            <person name="Ivanova N."/>
            <person name="Ovchinikova G."/>
            <person name="Pati A."/>
            <person name="Chen A."/>
            <person name="Palaniappan K."/>
            <person name="Mavromatis K."/>
            <person name="Liolios K."/>
            <person name="Brettin T."/>
            <person name="Fiebig A."/>
            <person name="Rohde M."/>
            <person name="Abt B."/>
            <person name="Goker M."/>
            <person name="Detter J.C."/>
            <person name="Woyke T."/>
            <person name="Bristow J."/>
            <person name="Eisen J.A."/>
            <person name="Markowitz V."/>
            <person name="Hugenholtz P."/>
            <person name="Kyrpides N.C."/>
            <person name="Klenk H.P."/>
            <person name="Lapidus A."/>
        </authorList>
    </citation>
    <scope>NUCLEOTIDE SEQUENCE [LARGE SCALE GENOMIC DNA]</scope>
    <source>
        <strain evidence="4">DSM 44963</strain>
    </source>
</reference>
<dbReference type="GO" id="GO:0051996">
    <property type="term" value="F:squalene synthase [NAD(P)H] activity"/>
    <property type="evidence" value="ECO:0007669"/>
    <property type="project" value="InterPro"/>
</dbReference>
<dbReference type="GO" id="GO:0004311">
    <property type="term" value="F:geranylgeranyl diphosphate synthase activity"/>
    <property type="evidence" value="ECO:0007669"/>
    <property type="project" value="InterPro"/>
</dbReference>
<dbReference type="FunCoup" id="D6TMB2">
    <property type="interactions" value="97"/>
</dbReference>